<gene>
    <name evidence="2" type="ORF">KOSB73_70070</name>
</gene>
<dbReference type="EMBL" id="FZTC01000052">
    <property type="protein sequence ID" value="SNU38083.1"/>
    <property type="molecule type" value="Genomic_DNA"/>
</dbReference>
<dbReference type="RefSeq" id="WP_274589603.1">
    <property type="nucleotide sequence ID" value="NZ_JARANS010000008.1"/>
</dbReference>
<accession>A0A285BBG9</accession>
<dbReference type="Proteomes" id="UP000220639">
    <property type="component" value="Unassembled WGS sequence"/>
</dbReference>
<keyword evidence="1" id="KW-0812">Transmembrane</keyword>
<evidence type="ECO:0000313" key="3">
    <source>
        <dbReference type="Proteomes" id="UP000220639"/>
    </source>
</evidence>
<feature type="transmembrane region" description="Helical" evidence="1">
    <location>
        <begin position="16"/>
        <end position="34"/>
    </location>
</feature>
<keyword evidence="1" id="KW-1133">Transmembrane helix</keyword>
<reference evidence="3" key="1">
    <citation type="submission" date="2017-08" db="EMBL/GenBank/DDBJ databases">
        <authorList>
            <person name="Brisse S."/>
        </authorList>
    </citation>
    <scope>NUCLEOTIDE SEQUENCE [LARGE SCALE GENOMIC DNA]</scope>
    <source>
        <strain evidence="3">06D021</strain>
    </source>
</reference>
<proteinExistence type="predicted"/>
<sequence>MAAVTGTPEYPNNYQGIYMVKGIFSAAILLIRIMDFSRNSVVLPFLTKPDKPRRGKGL</sequence>
<protein>
    <submittedName>
        <fullName evidence="2">Uncharacterized protein</fullName>
    </submittedName>
</protein>
<dbReference type="AlphaFoldDB" id="A0A285BBG9"/>
<evidence type="ECO:0000256" key="1">
    <source>
        <dbReference type="SAM" id="Phobius"/>
    </source>
</evidence>
<name>A0A285BBG9_9ENTR</name>
<keyword evidence="1" id="KW-0472">Membrane</keyword>
<organism evidence="2 3">
    <name type="scientific">Klebsiella grimontii</name>
    <dbReference type="NCBI Taxonomy" id="2058152"/>
    <lineage>
        <taxon>Bacteria</taxon>
        <taxon>Pseudomonadati</taxon>
        <taxon>Pseudomonadota</taxon>
        <taxon>Gammaproteobacteria</taxon>
        <taxon>Enterobacterales</taxon>
        <taxon>Enterobacteriaceae</taxon>
        <taxon>Klebsiella/Raoultella group</taxon>
        <taxon>Klebsiella</taxon>
    </lineage>
</organism>
<evidence type="ECO:0000313" key="2">
    <source>
        <dbReference type="EMBL" id="SNU38083.1"/>
    </source>
</evidence>